<evidence type="ECO:0000256" key="1">
    <source>
        <dbReference type="SAM" id="MobiDB-lite"/>
    </source>
</evidence>
<feature type="region of interest" description="Disordered" evidence="1">
    <location>
        <begin position="1"/>
        <end position="51"/>
    </location>
</feature>
<evidence type="ECO:0000313" key="3">
    <source>
        <dbReference type="EMBL" id="UGX98438.1"/>
    </source>
</evidence>
<dbReference type="RefSeq" id="WP_166341230.1">
    <property type="nucleotide sequence ID" value="NZ_CP088280.1"/>
</dbReference>
<dbReference type="EMBL" id="JACBFH010000001">
    <property type="protein sequence ID" value="NYY94731.1"/>
    <property type="molecule type" value="Genomic_DNA"/>
</dbReference>
<protein>
    <submittedName>
        <fullName evidence="2">Uncharacterized protein</fullName>
    </submittedName>
</protein>
<feature type="compositionally biased region" description="Basic and acidic residues" evidence="1">
    <location>
        <begin position="1"/>
        <end position="10"/>
    </location>
</feature>
<reference evidence="3 4" key="3">
    <citation type="journal article" date="2022" name="Int. J. Syst. Evol. Microbiol.">
        <title>Strains of Bradyrhizobium barranii sp. nov. associated with legumes native to Canada are symbionts of soybeans and belong to different subspecies (subsp. barranii subsp. nov. and subsp. apii subsp. nov.) and symbiovars (sv. glycinearum and sv. septentrionale).</title>
        <authorList>
            <person name="Bromfield E.S.P."/>
            <person name="Cloutier S."/>
            <person name="Wasai-Hara S."/>
            <person name="Minamisawa K."/>
        </authorList>
    </citation>
    <scope>NUCLEOTIDE SEQUENCE [LARGE SCALE GENOMIC DNA]</scope>
    <source>
        <strain evidence="3 4">323S2</strain>
    </source>
</reference>
<sequence length="51" mass="5823">MGKELMRDLEDLQQADDSFRRGDTSRKEYRAVESAVIRRATTPKPAGGKKR</sequence>
<feature type="compositionally biased region" description="Basic and acidic residues" evidence="1">
    <location>
        <begin position="17"/>
        <end position="31"/>
    </location>
</feature>
<evidence type="ECO:0000313" key="2">
    <source>
        <dbReference type="EMBL" id="NYY94731.1"/>
    </source>
</evidence>
<proteinExistence type="predicted"/>
<dbReference type="EMBL" id="CP088280">
    <property type="protein sequence ID" value="UGX98438.1"/>
    <property type="molecule type" value="Genomic_DNA"/>
</dbReference>
<accession>A0A7Z0QHY2</accession>
<gene>
    <name evidence="3" type="ORF">G6321_00026290</name>
    <name evidence="2" type="ORF">G6321_41945</name>
</gene>
<dbReference type="AlphaFoldDB" id="A0A7Z0QHY2"/>
<organism evidence="2">
    <name type="scientific">Bradyrhizobium barranii subsp. barranii</name>
    <dbReference type="NCBI Taxonomy" id="2823807"/>
    <lineage>
        <taxon>Bacteria</taxon>
        <taxon>Pseudomonadati</taxon>
        <taxon>Pseudomonadota</taxon>
        <taxon>Alphaproteobacteria</taxon>
        <taxon>Hyphomicrobiales</taxon>
        <taxon>Nitrobacteraceae</taxon>
        <taxon>Bradyrhizobium</taxon>
        <taxon>Bradyrhizobium barranii</taxon>
    </lineage>
</organism>
<reference evidence="2" key="2">
    <citation type="submission" date="2020-06" db="EMBL/GenBank/DDBJ databases">
        <title>Whole Genome Sequence of Bradyrhizobium sp. Strain 323S2.</title>
        <authorList>
            <person name="Bromfield E.S.P."/>
        </authorList>
    </citation>
    <scope>NUCLEOTIDE SEQUENCE [LARGE SCALE GENOMIC DNA]</scope>
    <source>
        <strain evidence="2">323S2</strain>
    </source>
</reference>
<dbReference type="Proteomes" id="UP000564836">
    <property type="component" value="Chromosome"/>
</dbReference>
<evidence type="ECO:0000313" key="4">
    <source>
        <dbReference type="Proteomes" id="UP000564836"/>
    </source>
</evidence>
<reference evidence="3 4" key="1">
    <citation type="journal article" date="2017" name="Syst. Appl. Microbiol.">
        <title>Soybeans inoculated with root zone soils of Canadian native legumes harbour diverse and novel Bradyrhizobium spp. that possess agricultural potential.</title>
        <authorList>
            <person name="Bromfield E.S.P."/>
            <person name="Cloutier S."/>
            <person name="Tambong J.T."/>
            <person name="Tran Thi T.V."/>
        </authorList>
    </citation>
    <scope>NUCLEOTIDE SEQUENCE [LARGE SCALE GENOMIC DNA]</scope>
    <source>
        <strain evidence="3 4">323S2</strain>
    </source>
</reference>
<name>A0A7Z0QHY2_9BRAD</name>